<dbReference type="VEuPathDB" id="FungiDB:BO82DRAFT_158188"/>
<name>A0A319C3A7_9EURO</name>
<keyword evidence="2" id="KW-0472">Membrane</keyword>
<feature type="region of interest" description="Disordered" evidence="1">
    <location>
        <begin position="18"/>
        <end position="75"/>
    </location>
</feature>
<evidence type="ECO:0000313" key="3">
    <source>
        <dbReference type="EMBL" id="PYH78340.1"/>
    </source>
</evidence>
<dbReference type="Proteomes" id="UP000248340">
    <property type="component" value="Unassembled WGS sequence"/>
</dbReference>
<feature type="compositionally biased region" description="Basic residues" evidence="1">
    <location>
        <begin position="33"/>
        <end position="42"/>
    </location>
</feature>
<keyword evidence="2" id="KW-0812">Transmembrane</keyword>
<dbReference type="RefSeq" id="XP_025488540.1">
    <property type="nucleotide sequence ID" value="XM_025630228.1"/>
</dbReference>
<evidence type="ECO:0000256" key="2">
    <source>
        <dbReference type="SAM" id="Phobius"/>
    </source>
</evidence>
<protein>
    <recommendedName>
        <fullName evidence="5">Transmembrane protein</fullName>
    </recommendedName>
</protein>
<evidence type="ECO:0000313" key="4">
    <source>
        <dbReference type="Proteomes" id="UP000248340"/>
    </source>
</evidence>
<proteinExistence type="predicted"/>
<accession>A0A319C3A7</accession>
<dbReference type="GeneID" id="37132969"/>
<feature type="transmembrane region" description="Helical" evidence="2">
    <location>
        <begin position="144"/>
        <end position="165"/>
    </location>
</feature>
<gene>
    <name evidence="3" type="ORF">BO82DRAFT_158188</name>
</gene>
<keyword evidence="2" id="KW-1133">Transmembrane helix</keyword>
<dbReference type="AlphaFoldDB" id="A0A319C3A7"/>
<evidence type="ECO:0000256" key="1">
    <source>
        <dbReference type="SAM" id="MobiDB-lite"/>
    </source>
</evidence>
<feature type="transmembrane region" description="Helical" evidence="2">
    <location>
        <begin position="90"/>
        <end position="108"/>
    </location>
</feature>
<keyword evidence="4" id="KW-1185">Reference proteome</keyword>
<reference evidence="3 4" key="1">
    <citation type="submission" date="2016-12" db="EMBL/GenBank/DDBJ databases">
        <title>The genomes of Aspergillus section Nigri reveals drivers in fungal speciation.</title>
        <authorList>
            <consortium name="DOE Joint Genome Institute"/>
            <person name="Vesth T.C."/>
            <person name="Nybo J."/>
            <person name="Theobald S."/>
            <person name="Brandl J."/>
            <person name="Frisvad J.C."/>
            <person name="Nielsen K.F."/>
            <person name="Lyhne E.K."/>
            <person name="Kogle M.E."/>
            <person name="Kuo A."/>
            <person name="Riley R."/>
            <person name="Clum A."/>
            <person name="Nolan M."/>
            <person name="Lipzen A."/>
            <person name="Salamov A."/>
            <person name="Henrissat B."/>
            <person name="Wiebenga A."/>
            <person name="De Vries R.P."/>
            <person name="Grigoriev I.V."/>
            <person name="Mortensen U.H."/>
            <person name="Andersen M.R."/>
            <person name="Baker S.E."/>
        </authorList>
    </citation>
    <scope>NUCLEOTIDE SEQUENCE [LARGE SCALE GENOMIC DNA]</scope>
    <source>
        <strain evidence="3 4">CBS 121591</strain>
    </source>
</reference>
<evidence type="ECO:0008006" key="5">
    <source>
        <dbReference type="Google" id="ProtNLM"/>
    </source>
</evidence>
<organism evidence="3 4">
    <name type="scientific">Aspergillus uvarum CBS 121591</name>
    <dbReference type="NCBI Taxonomy" id="1448315"/>
    <lineage>
        <taxon>Eukaryota</taxon>
        <taxon>Fungi</taxon>
        <taxon>Dikarya</taxon>
        <taxon>Ascomycota</taxon>
        <taxon>Pezizomycotina</taxon>
        <taxon>Eurotiomycetes</taxon>
        <taxon>Eurotiomycetidae</taxon>
        <taxon>Eurotiales</taxon>
        <taxon>Aspergillaceae</taxon>
        <taxon>Aspergillus</taxon>
        <taxon>Aspergillus subgen. Circumdati</taxon>
    </lineage>
</organism>
<dbReference type="EMBL" id="KZ821730">
    <property type="protein sequence ID" value="PYH78340.1"/>
    <property type="molecule type" value="Genomic_DNA"/>
</dbReference>
<sequence length="168" mass="19233">MGGHRWMRCDAIIFQRHHDTSQSRGQGLPTYRNRNRNRKPKTKPTIQLPTPRTTRTDEHTHIPSSSGPDLPPTDLSTFQTKPLMRPPYRCISLLISPSLLLIKLSYIGSMFRKLFFLVVVQFSNNNGARVGCWKRSLETSSTSISWGVGLSFSVVFGCLVWKTWLLMR</sequence>